<protein>
    <submittedName>
        <fullName evidence="2">Uncharacterized protein</fullName>
    </submittedName>
</protein>
<feature type="compositionally biased region" description="Low complexity" evidence="1">
    <location>
        <begin position="166"/>
        <end position="177"/>
    </location>
</feature>
<evidence type="ECO:0000313" key="3">
    <source>
        <dbReference type="Proteomes" id="UP001341281"/>
    </source>
</evidence>
<reference evidence="2 3" key="1">
    <citation type="submission" date="2024-02" db="EMBL/GenBank/DDBJ databases">
        <title>High-quality chromosome-scale genome assembly of Pensacola bahiagrass (Paspalum notatum Flugge var. saurae).</title>
        <authorList>
            <person name="Vega J.M."/>
            <person name="Podio M."/>
            <person name="Orjuela J."/>
            <person name="Siena L.A."/>
            <person name="Pessino S.C."/>
            <person name="Combes M.C."/>
            <person name="Mariac C."/>
            <person name="Albertini E."/>
            <person name="Pupilli F."/>
            <person name="Ortiz J.P.A."/>
            <person name="Leblanc O."/>
        </authorList>
    </citation>
    <scope>NUCLEOTIDE SEQUENCE [LARGE SCALE GENOMIC DNA]</scope>
    <source>
        <strain evidence="2">R1</strain>
        <tissue evidence="2">Leaf</tissue>
    </source>
</reference>
<feature type="compositionally biased region" description="Pro residues" evidence="1">
    <location>
        <begin position="256"/>
        <end position="265"/>
    </location>
</feature>
<sequence length="265" mass="27566">MITAAGSHRRRLRHPTSTTSRRAALSAIGRPQLSRAGGFVSAVRAAATGRLHHLRRLILGRLGGRPRGCASAAASTWRRLLIMIAGDDGELAVAAAPSCRTTPTNGGADDTASESRPHAIYINQTTSCCETPGSELAISHAAGRLHLSSAAPSGLERIVDSPKGCASTAPSSRPPSAKHLPQAKLLPSSTTAAWTEVLRRPRPCPPASATGAAVRNPRRPSVIPSRASNPCAGRTYERADAAARRGARQEQSQFAPAPPSPASRA</sequence>
<proteinExistence type="predicted"/>
<dbReference type="EMBL" id="CP144745">
    <property type="protein sequence ID" value="WVZ54827.1"/>
    <property type="molecule type" value="Genomic_DNA"/>
</dbReference>
<accession>A0AAQ3SK37</accession>
<evidence type="ECO:0000313" key="2">
    <source>
        <dbReference type="EMBL" id="WVZ54827.1"/>
    </source>
</evidence>
<gene>
    <name evidence="2" type="ORF">U9M48_005572</name>
</gene>
<dbReference type="AlphaFoldDB" id="A0AAQ3SK37"/>
<dbReference type="Proteomes" id="UP001341281">
    <property type="component" value="Chromosome 01"/>
</dbReference>
<evidence type="ECO:0000256" key="1">
    <source>
        <dbReference type="SAM" id="MobiDB-lite"/>
    </source>
</evidence>
<name>A0AAQ3SK37_PASNO</name>
<keyword evidence="3" id="KW-1185">Reference proteome</keyword>
<organism evidence="2 3">
    <name type="scientific">Paspalum notatum var. saurae</name>
    <dbReference type="NCBI Taxonomy" id="547442"/>
    <lineage>
        <taxon>Eukaryota</taxon>
        <taxon>Viridiplantae</taxon>
        <taxon>Streptophyta</taxon>
        <taxon>Embryophyta</taxon>
        <taxon>Tracheophyta</taxon>
        <taxon>Spermatophyta</taxon>
        <taxon>Magnoliopsida</taxon>
        <taxon>Liliopsida</taxon>
        <taxon>Poales</taxon>
        <taxon>Poaceae</taxon>
        <taxon>PACMAD clade</taxon>
        <taxon>Panicoideae</taxon>
        <taxon>Andropogonodae</taxon>
        <taxon>Paspaleae</taxon>
        <taxon>Paspalinae</taxon>
        <taxon>Paspalum</taxon>
    </lineage>
</organism>
<feature type="region of interest" description="Disordered" evidence="1">
    <location>
        <begin position="1"/>
        <end position="27"/>
    </location>
</feature>
<feature type="region of interest" description="Disordered" evidence="1">
    <location>
        <begin position="161"/>
        <end position="265"/>
    </location>
</feature>